<dbReference type="EMBL" id="QOCW01000023">
    <property type="protein sequence ID" value="RBW68232.1"/>
    <property type="molecule type" value="Genomic_DNA"/>
</dbReference>
<evidence type="ECO:0000259" key="4">
    <source>
        <dbReference type="Pfam" id="PF03389"/>
    </source>
</evidence>
<reference evidence="5 6" key="1">
    <citation type="submission" date="2018-07" db="EMBL/GenBank/DDBJ databases">
        <title>Lottiidibacillus patelloidae gen. nov., sp. nov., isolated from the intestinal tract of a marine limpet and the reclassification of B. taeanensis BH030017T, B. algicola KMM 3737T and B. hwajinpoensis SW-72T as genus Lottiidibacillus.</title>
        <authorList>
            <person name="Liu R."/>
            <person name="Huang Z."/>
        </authorList>
    </citation>
    <scope>NUCLEOTIDE SEQUENCE [LARGE SCALE GENOMIC DNA]</scope>
    <source>
        <strain evidence="5 6">BH030017</strain>
    </source>
</reference>
<dbReference type="Gene3D" id="3.30.930.30">
    <property type="match status" value="1"/>
</dbReference>
<protein>
    <recommendedName>
        <fullName evidence="4">MobA/MobL protein domain-containing protein</fullName>
    </recommendedName>
</protein>
<keyword evidence="2" id="KW-0184">Conjugation</keyword>
<evidence type="ECO:0000256" key="3">
    <source>
        <dbReference type="SAM" id="MobiDB-lite"/>
    </source>
</evidence>
<proteinExistence type="inferred from homology"/>
<dbReference type="InterPro" id="IPR005053">
    <property type="entry name" value="MobA_MobL"/>
</dbReference>
<dbReference type="OrthoDB" id="1826980at2"/>
<sequence>MSEQGYFMFSSQPKKKSDQNCVAYAAYCADEKLFDEAEDRHHNFKDHEIKPLSFIMKPSHAPEWTLNRERLWNEVKKNEKGSNWRTHRDLKLSLPLGFPKDHYVEMTKEFVKENLTDQGMVADVHIHFDREHNPHVHILCTVRPFNEDGTWGDKKKNIPKLDKNGNEMRNEKGWKVYKTVPLTNWDSKEFLENQRSSWARIHNKYAELNKIHKYFDHRSYEKQGLDKEATKRLSRRNYELEKQEKEKAKALGIPYKPVTKWGEYNEEIRKENEAIQYKKEMESQQITSIQSIYKKYVQHIENHLNDIQKQSIKTVLRKAKNVHGQFLSNLTYQAAKEVNNSMVEVNSKWNDYLQREKINLDTQKNFYQLMVKKYKEDPSFVTMYGLPKEANEFKTIISEKLADLKANSEKFNSQFHAFVKEKESANFVYNTQKDIVNRTFEEVYGKEAADQFTSDEKGFAVDSALHHRYIRMDQIKGDYQKSAVSYADIDYMSLAKKYHQSLIITERSIQKVQREIKQNESNPNADRYIHLLKSEKIRDHYNELLSQIEPSMVQQIQRDFAGNNQMVSQHDLEKMSYEELISYYYNDESMIEKQRDKNFNQGRKVVNDTEERMDRDHDFASEKLNIFGSPQQDIVSGILGAVGHIQNSEQAKTKEKKAKKNRKKRHRDDDLYLE</sequence>
<dbReference type="AlphaFoldDB" id="A0A366XQ37"/>
<organism evidence="5 6">
    <name type="scientific">Bacillus taeanensis</name>
    <dbReference type="NCBI Taxonomy" id="273032"/>
    <lineage>
        <taxon>Bacteria</taxon>
        <taxon>Bacillati</taxon>
        <taxon>Bacillota</taxon>
        <taxon>Bacilli</taxon>
        <taxon>Bacillales</taxon>
        <taxon>Bacillaceae</taxon>
        <taxon>Bacillus</taxon>
    </lineage>
</organism>
<evidence type="ECO:0000313" key="5">
    <source>
        <dbReference type="EMBL" id="RBW68232.1"/>
    </source>
</evidence>
<accession>A0A366XQ37</accession>
<keyword evidence="6" id="KW-1185">Reference proteome</keyword>
<evidence type="ECO:0000256" key="2">
    <source>
        <dbReference type="ARBA" id="ARBA00022971"/>
    </source>
</evidence>
<evidence type="ECO:0000256" key="1">
    <source>
        <dbReference type="ARBA" id="ARBA00010873"/>
    </source>
</evidence>
<feature type="region of interest" description="Disordered" evidence="3">
    <location>
        <begin position="645"/>
        <end position="674"/>
    </location>
</feature>
<dbReference type="Pfam" id="PF03389">
    <property type="entry name" value="MobA_MobL"/>
    <property type="match status" value="1"/>
</dbReference>
<feature type="compositionally biased region" description="Basic residues" evidence="3">
    <location>
        <begin position="654"/>
        <end position="666"/>
    </location>
</feature>
<name>A0A366XQ37_9BACI</name>
<evidence type="ECO:0000313" key="6">
    <source>
        <dbReference type="Proteomes" id="UP000253314"/>
    </source>
</evidence>
<comment type="similarity">
    <text evidence="1">Belongs to the MobA/MobL family.</text>
</comment>
<comment type="caution">
    <text evidence="5">The sequence shown here is derived from an EMBL/GenBank/DDBJ whole genome shotgun (WGS) entry which is preliminary data.</text>
</comment>
<dbReference type="Proteomes" id="UP000253314">
    <property type="component" value="Unassembled WGS sequence"/>
</dbReference>
<gene>
    <name evidence="5" type="ORF">DS031_17805</name>
</gene>
<dbReference type="RefSeq" id="WP_113807409.1">
    <property type="nucleotide sequence ID" value="NZ_QOCW01000023.1"/>
</dbReference>
<feature type="domain" description="MobA/MobL protein" evidence="4">
    <location>
        <begin position="21"/>
        <end position="242"/>
    </location>
</feature>